<dbReference type="EMBL" id="APMR01000007">
    <property type="protein sequence ID" value="EMR54406.1"/>
    <property type="molecule type" value="Genomic_DNA"/>
</dbReference>
<sequence>MRIEHRRTAFFYRIAQAAIVTNQAGKRIVGRVMLFMRQHIRHRPHFAFRLFQLSSQQRFQRLAMQKIDRAATAFDCQAVIL</sequence>
<proteinExistence type="predicted"/>
<name>M7S8E2_SALDU</name>
<gene>
    <name evidence="1" type="ORF">A670_00318</name>
</gene>
<protein>
    <submittedName>
        <fullName evidence="1">Uncharacterized protein</fullName>
    </submittedName>
</protein>
<reference evidence="1 2" key="1">
    <citation type="submission" date="2013-02" db="EMBL/GenBank/DDBJ databases">
        <authorList>
            <person name="McClelland M."/>
            <person name="Porwollik S."/>
            <person name="Desai P."/>
            <person name="Cheng P."/>
            <person name="Wollam A."/>
            <person name="Pepin K."/>
            <person name="Bhonagiri V."/>
            <person name="Fulton L."/>
            <person name="Fulton R."/>
            <person name="Delehaunty K."/>
            <person name="Fronick C."/>
            <person name="Godfrey J."/>
            <person name="Waligorski J."/>
            <person name="Appelbaum E."/>
            <person name="Tomlinson C."/>
            <person name="Warren W."/>
            <person name="Sodergren E."/>
            <person name="Weinstock G."/>
            <person name="Wilson R.K."/>
        </authorList>
    </citation>
    <scope>NUCLEOTIDE SEQUENCE [LARGE SCALE GENOMIC DNA]</scope>
    <source>
        <strain evidence="1 2">UC16</strain>
    </source>
</reference>
<dbReference type="HOGENOM" id="CLU_2571848_0_0_6"/>
<evidence type="ECO:0000313" key="2">
    <source>
        <dbReference type="Proteomes" id="UP000013259"/>
    </source>
</evidence>
<accession>M7S8E2</accession>
<comment type="caution">
    <text evidence="1">The sequence shown here is derived from an EMBL/GenBank/DDBJ whole genome shotgun (WGS) entry which is preliminary data.</text>
</comment>
<dbReference type="Proteomes" id="UP000013259">
    <property type="component" value="Unassembled WGS sequence"/>
</dbReference>
<dbReference type="AlphaFoldDB" id="M7S8E2"/>
<evidence type="ECO:0000313" key="1">
    <source>
        <dbReference type="EMBL" id="EMR54406.1"/>
    </source>
</evidence>
<organism evidence="1 2">
    <name type="scientific">Salmonella enterica subsp. enterica serovar Dublin str. UC16</name>
    <dbReference type="NCBI Taxonomy" id="1192688"/>
    <lineage>
        <taxon>Bacteria</taxon>
        <taxon>Pseudomonadati</taxon>
        <taxon>Pseudomonadota</taxon>
        <taxon>Gammaproteobacteria</taxon>
        <taxon>Enterobacterales</taxon>
        <taxon>Enterobacteriaceae</taxon>
        <taxon>Salmonella</taxon>
    </lineage>
</organism>